<dbReference type="KEGG" id="lfc:LFE_1404"/>
<dbReference type="InterPro" id="IPR002052">
    <property type="entry name" value="DNA_methylase_N6_adenine_CS"/>
</dbReference>
<gene>
    <name evidence="3" type="ordered locus">LFE_1404</name>
</gene>
<dbReference type="AlphaFoldDB" id="I0IP88"/>
<keyword evidence="2 3" id="KW-0808">Transferase</keyword>
<reference evidence="3 4" key="1">
    <citation type="journal article" date="2012" name="J. Bacteriol.">
        <title>Complete Genome Sequence of Leptospirillum ferrooxidans Strain C2-3, Isolated from a Fresh Volcanic Ash Deposit on the Island of Miyake, Japan.</title>
        <authorList>
            <person name="Fujimura R."/>
            <person name="Sato Y."/>
            <person name="Nishizawa T."/>
            <person name="Oshima K."/>
            <person name="Kim S.-W."/>
            <person name="Hattori M."/>
            <person name="Kamijo T."/>
            <person name="Ohta H."/>
        </authorList>
    </citation>
    <scope>NUCLEOTIDE SEQUENCE [LARGE SCALE GENOMIC DNA]</scope>
    <source>
        <strain evidence="3 4">C2-3</strain>
    </source>
</reference>
<proteinExistence type="predicted"/>
<dbReference type="GO" id="GO:0008168">
    <property type="term" value="F:methyltransferase activity"/>
    <property type="evidence" value="ECO:0007669"/>
    <property type="project" value="UniProtKB-KW"/>
</dbReference>
<dbReference type="HOGENOM" id="CLU_075826_0_2_0"/>
<dbReference type="OrthoDB" id="9803017at2"/>
<dbReference type="NCBIfam" id="TIGR00095">
    <property type="entry name" value="16S rRNA (guanine(966)-N(2))-methyltransferase RsmD"/>
    <property type="match status" value="1"/>
</dbReference>
<keyword evidence="4" id="KW-1185">Reference proteome</keyword>
<dbReference type="PROSITE" id="PS00092">
    <property type="entry name" value="N6_MTASE"/>
    <property type="match status" value="1"/>
</dbReference>
<dbReference type="EMBL" id="AP012342">
    <property type="protein sequence ID" value="BAM07087.1"/>
    <property type="molecule type" value="Genomic_DNA"/>
</dbReference>
<dbReference type="InterPro" id="IPR004398">
    <property type="entry name" value="RNA_MeTrfase_RsmD"/>
</dbReference>
<dbReference type="Gene3D" id="3.40.50.150">
    <property type="entry name" value="Vaccinia Virus protein VP39"/>
    <property type="match status" value="1"/>
</dbReference>
<accession>I0IP88</accession>
<evidence type="ECO:0000313" key="4">
    <source>
        <dbReference type="Proteomes" id="UP000007382"/>
    </source>
</evidence>
<dbReference type="GO" id="GO:0031167">
    <property type="term" value="P:rRNA methylation"/>
    <property type="evidence" value="ECO:0007669"/>
    <property type="project" value="InterPro"/>
</dbReference>
<dbReference type="STRING" id="1162668.LFE_1404"/>
<sequence length="193" mass="21748">MWHMIRIQSGILKGMSLPFVPDPKTRPTTQKVREALLNSLGDAVSMGSFADLFAGSGAVGIEAASRGAREVLLVEKDRKVALPLEQFLKTDRRIQKAGIRLIREDVLSFLEKYEGDPFDIVFLDPPYEYPDWEKLLRCLASSGIVQKKGSIIVLEYFHRDDPSGVVREIFPDHQTKVTSYGESRILFARNVNP</sequence>
<evidence type="ECO:0000256" key="1">
    <source>
        <dbReference type="ARBA" id="ARBA00022603"/>
    </source>
</evidence>
<dbReference type="PATRIC" id="fig|1162668.3.peg.1670"/>
<protein>
    <submittedName>
        <fullName evidence="3">Putative methyltransferase</fullName>
    </submittedName>
</protein>
<reference evidence="4" key="2">
    <citation type="submission" date="2012-03" db="EMBL/GenBank/DDBJ databases">
        <title>The complete genome sequence of the pioneer microbe on fresh volcanic deposit, Leptospirillum ferrooxidans strain C2-3.</title>
        <authorList>
            <person name="Fujimura R."/>
            <person name="Sato Y."/>
            <person name="Nishizawa T."/>
            <person name="Nanba K."/>
            <person name="Oshima K."/>
            <person name="Hattori M."/>
            <person name="Kamijo T."/>
            <person name="Ohta H."/>
        </authorList>
    </citation>
    <scope>NUCLEOTIDE SEQUENCE [LARGE SCALE GENOMIC DNA]</scope>
    <source>
        <strain evidence="4">C2-3</strain>
    </source>
</reference>
<dbReference type="InterPro" id="IPR029063">
    <property type="entry name" value="SAM-dependent_MTases_sf"/>
</dbReference>
<organism evidence="3 4">
    <name type="scientific">Leptospirillum ferrooxidans (strain C2-3)</name>
    <dbReference type="NCBI Taxonomy" id="1162668"/>
    <lineage>
        <taxon>Bacteria</taxon>
        <taxon>Pseudomonadati</taxon>
        <taxon>Nitrospirota</taxon>
        <taxon>Nitrospiria</taxon>
        <taxon>Nitrospirales</taxon>
        <taxon>Nitrospiraceae</taxon>
        <taxon>Leptospirillum</taxon>
    </lineage>
</organism>
<evidence type="ECO:0000313" key="3">
    <source>
        <dbReference type="EMBL" id="BAM07087.1"/>
    </source>
</evidence>
<evidence type="ECO:0000256" key="2">
    <source>
        <dbReference type="ARBA" id="ARBA00022679"/>
    </source>
</evidence>
<dbReference type="CDD" id="cd02440">
    <property type="entry name" value="AdoMet_MTases"/>
    <property type="match status" value="1"/>
</dbReference>
<name>I0IP88_LEPFC</name>
<dbReference type="eggNOG" id="COG0742">
    <property type="taxonomic scope" value="Bacteria"/>
</dbReference>
<dbReference type="SUPFAM" id="SSF53335">
    <property type="entry name" value="S-adenosyl-L-methionine-dependent methyltransferases"/>
    <property type="match status" value="1"/>
</dbReference>
<keyword evidence="1 3" id="KW-0489">Methyltransferase</keyword>
<dbReference type="GO" id="GO:0003676">
    <property type="term" value="F:nucleic acid binding"/>
    <property type="evidence" value="ECO:0007669"/>
    <property type="project" value="InterPro"/>
</dbReference>
<dbReference type="PANTHER" id="PTHR43542">
    <property type="entry name" value="METHYLTRANSFERASE"/>
    <property type="match status" value="1"/>
</dbReference>
<dbReference type="PANTHER" id="PTHR43542:SF1">
    <property type="entry name" value="METHYLTRANSFERASE"/>
    <property type="match status" value="1"/>
</dbReference>
<dbReference type="Pfam" id="PF03602">
    <property type="entry name" value="Cons_hypoth95"/>
    <property type="match status" value="1"/>
</dbReference>
<dbReference type="Proteomes" id="UP000007382">
    <property type="component" value="Chromosome"/>
</dbReference>
<dbReference type="PIRSF" id="PIRSF004553">
    <property type="entry name" value="CHP00095"/>
    <property type="match status" value="1"/>
</dbReference>